<name>A0A4P2Q405_SORCE</name>
<sequence length="259" mass="26683">MTMQKKRRVLRAPFIVTVAAAASFAGAVALPGCNITVQGGHCPEEMPARESRCNADDLACAYVDSCDNPIGYRCVDGAWQVEAEMSCNPPPPECPGPACNPPAPPPTCPDEMPKRESSCNAVDLSCAYVDSCDNPIGYRCVDGAWQVEAEMSCNPPPPPQPEECLTAATADECAGLSPACQWLVPGCADEPGPPALPAAGCFPRPTCEDDAACPDGMRCQEVIVDPCGASSSSGVGSCAACGMARNVCLLPAAATDAAQ</sequence>
<evidence type="ECO:0008006" key="4">
    <source>
        <dbReference type="Google" id="ProtNLM"/>
    </source>
</evidence>
<proteinExistence type="predicted"/>
<reference evidence="2 3" key="1">
    <citation type="submission" date="2015-09" db="EMBL/GenBank/DDBJ databases">
        <title>Sorangium comparison.</title>
        <authorList>
            <person name="Zaburannyi N."/>
            <person name="Bunk B."/>
            <person name="Overmann J."/>
            <person name="Mueller R."/>
        </authorList>
    </citation>
    <scope>NUCLEOTIDE SEQUENCE [LARGE SCALE GENOMIC DNA]</scope>
    <source>
        <strain evidence="2 3">So ceGT47</strain>
    </source>
</reference>
<keyword evidence="1" id="KW-0732">Signal</keyword>
<dbReference type="EMBL" id="CP012670">
    <property type="protein sequence ID" value="AUX24039.1"/>
    <property type="molecule type" value="Genomic_DNA"/>
</dbReference>
<evidence type="ECO:0000313" key="2">
    <source>
        <dbReference type="EMBL" id="AUX24039.1"/>
    </source>
</evidence>
<dbReference type="AlphaFoldDB" id="A0A4P2Q405"/>
<gene>
    <name evidence="2" type="ORF">SOCEGT47_045720</name>
</gene>
<evidence type="ECO:0000313" key="3">
    <source>
        <dbReference type="Proteomes" id="UP000295781"/>
    </source>
</evidence>
<evidence type="ECO:0000256" key="1">
    <source>
        <dbReference type="SAM" id="SignalP"/>
    </source>
</evidence>
<dbReference type="OrthoDB" id="5513373at2"/>
<feature type="signal peptide" evidence="1">
    <location>
        <begin position="1"/>
        <end position="27"/>
    </location>
</feature>
<feature type="chain" id="PRO_5020914821" description="Secreted protein" evidence="1">
    <location>
        <begin position="28"/>
        <end position="259"/>
    </location>
</feature>
<accession>A0A4P2Q405</accession>
<organism evidence="2 3">
    <name type="scientific">Sorangium cellulosum</name>
    <name type="common">Polyangium cellulosum</name>
    <dbReference type="NCBI Taxonomy" id="56"/>
    <lineage>
        <taxon>Bacteria</taxon>
        <taxon>Pseudomonadati</taxon>
        <taxon>Myxococcota</taxon>
        <taxon>Polyangia</taxon>
        <taxon>Polyangiales</taxon>
        <taxon>Polyangiaceae</taxon>
        <taxon>Sorangium</taxon>
    </lineage>
</organism>
<protein>
    <recommendedName>
        <fullName evidence="4">Secreted protein</fullName>
    </recommendedName>
</protein>
<dbReference type="Proteomes" id="UP000295781">
    <property type="component" value="Chromosome"/>
</dbReference>